<dbReference type="GO" id="GO:0005975">
    <property type="term" value="P:carbohydrate metabolic process"/>
    <property type="evidence" value="ECO:0007669"/>
    <property type="project" value="InterPro"/>
</dbReference>
<gene>
    <name evidence="2" type="ORF">EG327_010089</name>
</gene>
<organism evidence="2 3">
    <name type="scientific">Venturia inaequalis</name>
    <name type="common">Apple scab fungus</name>
    <dbReference type="NCBI Taxonomy" id="5025"/>
    <lineage>
        <taxon>Eukaryota</taxon>
        <taxon>Fungi</taxon>
        <taxon>Dikarya</taxon>
        <taxon>Ascomycota</taxon>
        <taxon>Pezizomycotina</taxon>
        <taxon>Dothideomycetes</taxon>
        <taxon>Pleosporomycetidae</taxon>
        <taxon>Venturiales</taxon>
        <taxon>Venturiaceae</taxon>
        <taxon>Venturia</taxon>
    </lineage>
</organism>
<dbReference type="SUPFAM" id="SSF48208">
    <property type="entry name" value="Six-hairpin glycosidases"/>
    <property type="match status" value="1"/>
</dbReference>
<dbReference type="InterPro" id="IPR008928">
    <property type="entry name" value="6-hairpin_glycosidase_sf"/>
</dbReference>
<dbReference type="GO" id="GO:0003824">
    <property type="term" value="F:catalytic activity"/>
    <property type="evidence" value="ECO:0007669"/>
    <property type="project" value="UniProtKB-ARBA"/>
</dbReference>
<evidence type="ECO:0000313" key="2">
    <source>
        <dbReference type="EMBL" id="KAE9994463.1"/>
    </source>
</evidence>
<accession>A0A8H3ZFM0</accession>
<feature type="compositionally biased region" description="Polar residues" evidence="1">
    <location>
        <begin position="83"/>
        <end position="96"/>
    </location>
</feature>
<dbReference type="Gene3D" id="1.50.10.10">
    <property type="match status" value="1"/>
</dbReference>
<dbReference type="AlphaFoldDB" id="A0A8H3ZFM0"/>
<evidence type="ECO:0008006" key="4">
    <source>
        <dbReference type="Google" id="ProtNLM"/>
    </source>
</evidence>
<dbReference type="Proteomes" id="UP000490939">
    <property type="component" value="Unassembled WGS sequence"/>
</dbReference>
<feature type="compositionally biased region" description="Low complexity" evidence="1">
    <location>
        <begin position="54"/>
        <end position="82"/>
    </location>
</feature>
<comment type="caution">
    <text evidence="2">The sequence shown here is derived from an EMBL/GenBank/DDBJ whole genome shotgun (WGS) entry which is preliminary data.</text>
</comment>
<protein>
    <recommendedName>
        <fullName evidence="4">Six-hairpin glycosidase-like protein</fullName>
    </recommendedName>
</protein>
<feature type="region of interest" description="Disordered" evidence="1">
    <location>
        <begin position="1"/>
        <end position="96"/>
    </location>
</feature>
<proteinExistence type="predicted"/>
<reference evidence="2 3" key="1">
    <citation type="submission" date="2019-07" db="EMBL/GenBank/DDBJ databases">
        <title>Venturia inaequalis Genome Resource.</title>
        <authorList>
            <person name="Lichtner F.J."/>
        </authorList>
    </citation>
    <scope>NUCLEOTIDE SEQUENCE [LARGE SCALE GENOMIC DNA]</scope>
    <source>
        <strain evidence="2 3">DMI_063113</strain>
    </source>
</reference>
<evidence type="ECO:0000256" key="1">
    <source>
        <dbReference type="SAM" id="MobiDB-lite"/>
    </source>
</evidence>
<keyword evidence="3" id="KW-1185">Reference proteome</keyword>
<dbReference type="EMBL" id="WNWR01000007">
    <property type="protein sequence ID" value="KAE9994463.1"/>
    <property type="molecule type" value="Genomic_DNA"/>
</dbReference>
<name>A0A8H3ZFM0_VENIN</name>
<evidence type="ECO:0000313" key="3">
    <source>
        <dbReference type="Proteomes" id="UP000490939"/>
    </source>
</evidence>
<dbReference type="InterPro" id="IPR012341">
    <property type="entry name" value="6hp_glycosidase-like_sf"/>
</dbReference>
<sequence length="883" mass="99251">MQVASLRFEMSGRRTSSSSDKDQFISRYRRLSEQSESIQQRLNSISSAHSHELTSSMDSPSSTPSSPKQTSSQSSSFQTTSSYPMASTWSPSHSTATISQSADTAGRASLFEINQQIKSTLTELLNCDGVKHDRIFRAWVQTRLMEAEHQLKKQRRRRSSISPEAMKTFEHSSALGSIDRQRIVSRYNVIRSRVIGNTTTPLQVGNGNFAFNVDSTGMQTFLPFNTMSSWAWHNDSLPTNGEQLSDYNGVDMMTHGRNISYDLSDRRLPKISQWLVSNPNRINLGRIGLKYRNATLSAIQIKEPTQVLDLWNGVITSTFKVDGETVKVVTQSDFQSDAVAFQIESKLVSSGVLAVELDFPYPPIHSTKYKFEVFAGVYNFPLNHTTSIIKSDEPDIAHIYHELQETKYFIGLRWPSTHPLKLFRNEPQGSKAITAHRYTLSTASASSNIPSTIAFTANFSPDKRAPDLPITIQQRNTKGWNKYWSQGGFIDLTSSTNPKADELQRRIILSQYHVRVNSAAKGQSPQESGLMNNGWYGKFHMEMIVWHNAHWSTWGRQNHFDDIFPELFETLLPSSLARAKKMGWTGAKWPKMTDIGTGINSPGGVNAYLMWQQPHPMYMAQLAYQASPTRKTLERWDNILTATADYMASYAWKNQTTGFYDLGPPAYGVTENTSPAESRNLAYELAYWRWGLDAARTWKKLLNQTIPEKWTTVAQNLALPPQVDGVYADYEGLDGSWWDDPSLSGDTRSLIMLQGILPDTPAIDPRVALRTAEKVWEVWREEKIFGWGRPVLAINAVRLGRPERAIQFLTNYNRWVFDDAGFAVRGGKSESSGTPPPFIPGNAAFLYAVAYMAAGWQGSTEVAPGFPKDGTWVVKQEGILKAP</sequence>
<feature type="compositionally biased region" description="Polar residues" evidence="1">
    <location>
        <begin position="34"/>
        <end position="48"/>
    </location>
</feature>